<feature type="compositionally biased region" description="Basic and acidic residues" evidence="1">
    <location>
        <begin position="260"/>
        <end position="270"/>
    </location>
</feature>
<dbReference type="Proteomes" id="UP001211907">
    <property type="component" value="Unassembled WGS sequence"/>
</dbReference>
<gene>
    <name evidence="2" type="ORF">HK100_004215</name>
</gene>
<dbReference type="AlphaFoldDB" id="A0AAD5T6C9"/>
<feature type="compositionally biased region" description="Basic and acidic residues" evidence="1">
    <location>
        <begin position="147"/>
        <end position="174"/>
    </location>
</feature>
<reference evidence="2" key="1">
    <citation type="submission" date="2020-05" db="EMBL/GenBank/DDBJ databases">
        <title>Phylogenomic resolution of chytrid fungi.</title>
        <authorList>
            <person name="Stajich J.E."/>
            <person name="Amses K."/>
            <person name="Simmons R."/>
            <person name="Seto K."/>
            <person name="Myers J."/>
            <person name="Bonds A."/>
            <person name="Quandt C.A."/>
            <person name="Barry K."/>
            <person name="Liu P."/>
            <person name="Grigoriev I."/>
            <person name="Longcore J.E."/>
            <person name="James T.Y."/>
        </authorList>
    </citation>
    <scope>NUCLEOTIDE SEQUENCE</scope>
    <source>
        <strain evidence="2">JEL0513</strain>
    </source>
</reference>
<sequence length="393" mass="44494">KNNSKPISKSTKASASANLAVEKSSKSLKLAVPPVAELQQSTSFSSSADSFDPFVNTLLTSHEKFHKTSRDLSDGDGNFSDKNSVIEHVLIEYGKDDDDDNDEANRTLVAHYSKESDDDVFEVLKDSHNIQSRNRITKKVQRENYKSIFDEKDVNDESYHGSSDNDKFNQEEKQNISGSKKTLTKRKKIELCDTSLEGNNSSLDSELKVQVLKKRDKQTLPAVSKNLSMNSKPPATRKSKSVATKASKTPFNEIDSEEREVDKQPTKGKAENNQTSYIEQLEKKIELTANFLNDLNAEKTTFSKFCTEQKKMGSMLLKSVQDFEESTIGRRDLFREFHQKMEADIKKHKVQAEATVDRMTEMGRSIQKSISQQVAQDYGMSRIKAQMQQIFDD</sequence>
<feature type="non-terminal residue" evidence="2">
    <location>
        <position position="1"/>
    </location>
</feature>
<keyword evidence="3" id="KW-1185">Reference proteome</keyword>
<feature type="region of interest" description="Disordered" evidence="1">
    <location>
        <begin position="147"/>
        <end position="184"/>
    </location>
</feature>
<organism evidence="2 3">
    <name type="scientific">Physocladia obscura</name>
    <dbReference type="NCBI Taxonomy" id="109957"/>
    <lineage>
        <taxon>Eukaryota</taxon>
        <taxon>Fungi</taxon>
        <taxon>Fungi incertae sedis</taxon>
        <taxon>Chytridiomycota</taxon>
        <taxon>Chytridiomycota incertae sedis</taxon>
        <taxon>Chytridiomycetes</taxon>
        <taxon>Chytridiales</taxon>
        <taxon>Chytriomycetaceae</taxon>
        <taxon>Physocladia</taxon>
    </lineage>
</organism>
<comment type="caution">
    <text evidence="2">The sequence shown here is derived from an EMBL/GenBank/DDBJ whole genome shotgun (WGS) entry which is preliminary data.</text>
</comment>
<accession>A0AAD5T6C9</accession>
<protein>
    <submittedName>
        <fullName evidence="2">Uncharacterized protein</fullName>
    </submittedName>
</protein>
<evidence type="ECO:0000256" key="1">
    <source>
        <dbReference type="SAM" id="MobiDB-lite"/>
    </source>
</evidence>
<feature type="region of interest" description="Disordered" evidence="1">
    <location>
        <begin position="220"/>
        <end position="275"/>
    </location>
</feature>
<evidence type="ECO:0000313" key="3">
    <source>
        <dbReference type="Proteomes" id="UP001211907"/>
    </source>
</evidence>
<evidence type="ECO:0000313" key="2">
    <source>
        <dbReference type="EMBL" id="KAJ3133668.1"/>
    </source>
</evidence>
<dbReference type="EMBL" id="JADGJH010000211">
    <property type="protein sequence ID" value="KAJ3133668.1"/>
    <property type="molecule type" value="Genomic_DNA"/>
</dbReference>
<name>A0AAD5T6C9_9FUNG</name>
<proteinExistence type="predicted"/>